<reference evidence="2 3" key="1">
    <citation type="submission" date="2020-02" db="EMBL/GenBank/DDBJ databases">
        <title>Draft genome sequence of Haematococcus lacustris strain NIES-144.</title>
        <authorList>
            <person name="Morimoto D."/>
            <person name="Nakagawa S."/>
            <person name="Yoshida T."/>
            <person name="Sawayama S."/>
        </authorList>
    </citation>
    <scope>NUCLEOTIDE SEQUENCE [LARGE SCALE GENOMIC DNA]</scope>
    <source>
        <strain evidence="2 3">NIES-144</strain>
    </source>
</reference>
<dbReference type="EMBL" id="BLLF01001977">
    <property type="protein sequence ID" value="GFH22137.1"/>
    <property type="molecule type" value="Genomic_DNA"/>
</dbReference>
<evidence type="ECO:0000313" key="2">
    <source>
        <dbReference type="EMBL" id="GFH22137.1"/>
    </source>
</evidence>
<gene>
    <name evidence="2" type="ORF">HaLaN_19554</name>
</gene>
<feature type="region of interest" description="Disordered" evidence="1">
    <location>
        <begin position="96"/>
        <end position="122"/>
    </location>
</feature>
<evidence type="ECO:0000313" key="3">
    <source>
        <dbReference type="Proteomes" id="UP000485058"/>
    </source>
</evidence>
<evidence type="ECO:0000256" key="1">
    <source>
        <dbReference type="SAM" id="MobiDB-lite"/>
    </source>
</evidence>
<protein>
    <submittedName>
        <fullName evidence="2">Uncharacterized protein</fullName>
    </submittedName>
</protein>
<feature type="compositionally biased region" description="Low complexity" evidence="1">
    <location>
        <begin position="105"/>
        <end position="122"/>
    </location>
</feature>
<organism evidence="2 3">
    <name type="scientific">Haematococcus lacustris</name>
    <name type="common">Green alga</name>
    <name type="synonym">Haematococcus pluvialis</name>
    <dbReference type="NCBI Taxonomy" id="44745"/>
    <lineage>
        <taxon>Eukaryota</taxon>
        <taxon>Viridiplantae</taxon>
        <taxon>Chlorophyta</taxon>
        <taxon>core chlorophytes</taxon>
        <taxon>Chlorophyceae</taxon>
        <taxon>CS clade</taxon>
        <taxon>Chlamydomonadales</taxon>
        <taxon>Haematococcaceae</taxon>
        <taxon>Haematococcus</taxon>
    </lineage>
</organism>
<accession>A0A699ZHF0</accession>
<proteinExistence type="predicted"/>
<dbReference type="AlphaFoldDB" id="A0A699ZHF0"/>
<sequence length="175" mass="18311">MSALSNGFFCVNLLPFQPKHSRAYSFNRCTFKVMWELAMCGARACRSFKHSTSSFLSLASVTRPNMGMLLRPVGIRVRLSTLLNFLILQHQTPPPLHAPPSAAVDPGSAAAGHPSAAADPGLAAARHPAAAAGLQRAGVGHPAAAAGPWSAVAERPGQGSCVGAYGPNMWQQLQS</sequence>
<dbReference type="Proteomes" id="UP000485058">
    <property type="component" value="Unassembled WGS sequence"/>
</dbReference>
<keyword evidence="3" id="KW-1185">Reference proteome</keyword>
<comment type="caution">
    <text evidence="2">The sequence shown here is derived from an EMBL/GenBank/DDBJ whole genome shotgun (WGS) entry which is preliminary data.</text>
</comment>
<name>A0A699ZHF0_HAELA</name>